<organism evidence="2">
    <name type="scientific">Candidatus Kentrum sp. TUN</name>
    <dbReference type="NCBI Taxonomy" id="2126343"/>
    <lineage>
        <taxon>Bacteria</taxon>
        <taxon>Pseudomonadati</taxon>
        <taxon>Pseudomonadota</taxon>
        <taxon>Gammaproteobacteria</taxon>
        <taxon>Candidatus Kentrum</taxon>
    </lineage>
</organism>
<name>A0A450ZDK3_9GAMM</name>
<accession>A0A450ZDK3</accession>
<dbReference type="SUPFAM" id="SSF48452">
    <property type="entry name" value="TPR-like"/>
    <property type="match status" value="1"/>
</dbReference>
<dbReference type="EMBL" id="CAADFX010000012">
    <property type="protein sequence ID" value="VFK51861.1"/>
    <property type="molecule type" value="Genomic_DNA"/>
</dbReference>
<sequence length="490" mass="55413">MATLNETLDRARFQDAKRRKNLILGLSVAVILCGVLIVGISFPDFFATSLYSSSYQASSPHSSSPRAIPKQAEKLPVITDESAREQFKERLGQYENGMEPRLQTANLAAWNRDASFEIRDLKRQSIAHFQAGDYTSALAGIQELEGKTAVVLVEKGRIFQEESDKAIAALDNLQYEEARLHIEKALSVDPESLDAIDIQRKIEALPGILPLLEAAKVARSENNIQKEHDLLRQVLQMAPDRQEVVSRVGELSRILADRAFGKHISDGLSNIGKRQAREARHHYEAARKIYPSRQEVSSLLEQLLTLEKSIRVERAIRHANDAIRRDDWRKAKRYFSQAEKDAPDDGRVVSGLKRTGEILFLKKNLAQYAADPYRLNSNNIRSRVETLLSRANAVSEYSFSLRQQAEKIADLIVKINTKVPVYVISDNKTYVQVRGVGKVGTVSRKKIRIKPGRYTFEGMRDGFRSKLIKVTVPYDRTDFSIQVICDEPIR</sequence>
<keyword evidence="1" id="KW-0472">Membrane</keyword>
<keyword evidence="1" id="KW-0812">Transmembrane</keyword>
<proteinExistence type="predicted"/>
<gene>
    <name evidence="2" type="ORF">BECKTUN1418D_GA0071000_101218</name>
</gene>
<dbReference type="InterPro" id="IPR011990">
    <property type="entry name" value="TPR-like_helical_dom_sf"/>
</dbReference>
<evidence type="ECO:0000313" key="2">
    <source>
        <dbReference type="EMBL" id="VFK51861.1"/>
    </source>
</evidence>
<protein>
    <submittedName>
        <fullName evidence="2">Tetratricopeptide repeat-containing protein</fullName>
    </submittedName>
</protein>
<dbReference type="Gene3D" id="1.25.40.10">
    <property type="entry name" value="Tetratricopeptide repeat domain"/>
    <property type="match status" value="2"/>
</dbReference>
<reference evidence="2" key="1">
    <citation type="submission" date="2019-02" db="EMBL/GenBank/DDBJ databases">
        <authorList>
            <person name="Gruber-Vodicka R. H."/>
            <person name="Seah K. B. B."/>
        </authorList>
    </citation>
    <scope>NUCLEOTIDE SEQUENCE</scope>
    <source>
        <strain evidence="2">BECK_BY1</strain>
    </source>
</reference>
<keyword evidence="1" id="KW-1133">Transmembrane helix</keyword>
<evidence type="ECO:0000256" key="1">
    <source>
        <dbReference type="SAM" id="Phobius"/>
    </source>
</evidence>
<dbReference type="AlphaFoldDB" id="A0A450ZDK3"/>
<feature type="transmembrane region" description="Helical" evidence="1">
    <location>
        <begin position="21"/>
        <end position="42"/>
    </location>
</feature>